<proteinExistence type="predicted"/>
<name>A0A667YA67_9TELE</name>
<evidence type="ECO:0000313" key="1">
    <source>
        <dbReference type="Ensembl" id="ENSMMDP00005021019.1"/>
    </source>
</evidence>
<dbReference type="InterPro" id="IPR025663">
    <property type="entry name" value="AKAP_28"/>
</dbReference>
<dbReference type="Pfam" id="PF14469">
    <property type="entry name" value="AKAP28"/>
    <property type="match status" value="1"/>
</dbReference>
<dbReference type="InterPro" id="IPR053084">
    <property type="entry name" value="AKAP"/>
</dbReference>
<dbReference type="PANTHER" id="PTHR35075:SF1">
    <property type="entry name" value="A-KINASE ANCHOR PROTEIN 14"/>
    <property type="match status" value="1"/>
</dbReference>
<dbReference type="AlphaFoldDB" id="A0A667YA67"/>
<dbReference type="PANTHER" id="PTHR35075">
    <property type="entry name" value="A-KINASE ANCHOR PROTEIN 14"/>
    <property type="match status" value="1"/>
</dbReference>
<evidence type="ECO:0000313" key="2">
    <source>
        <dbReference type="Proteomes" id="UP000472263"/>
    </source>
</evidence>
<dbReference type="Proteomes" id="UP000472263">
    <property type="component" value="Chromosome 23"/>
</dbReference>
<reference evidence="1" key="1">
    <citation type="submission" date="2019-06" db="EMBL/GenBank/DDBJ databases">
        <authorList>
            <consortium name="Wellcome Sanger Institute Data Sharing"/>
        </authorList>
    </citation>
    <scope>NUCLEOTIDE SEQUENCE [LARGE SCALE GENOMIC DNA]</scope>
</reference>
<dbReference type="GeneTree" id="ENSGT00390000003444"/>
<organism evidence="1 2">
    <name type="scientific">Myripristis murdjan</name>
    <name type="common">pinecone soldierfish</name>
    <dbReference type="NCBI Taxonomy" id="586833"/>
    <lineage>
        <taxon>Eukaryota</taxon>
        <taxon>Metazoa</taxon>
        <taxon>Chordata</taxon>
        <taxon>Craniata</taxon>
        <taxon>Vertebrata</taxon>
        <taxon>Euteleostomi</taxon>
        <taxon>Actinopterygii</taxon>
        <taxon>Neopterygii</taxon>
        <taxon>Teleostei</taxon>
        <taxon>Neoteleostei</taxon>
        <taxon>Acanthomorphata</taxon>
        <taxon>Holocentriformes</taxon>
        <taxon>Holocentridae</taxon>
        <taxon>Myripristis</taxon>
    </lineage>
</organism>
<reference evidence="1" key="2">
    <citation type="submission" date="2025-08" db="UniProtKB">
        <authorList>
            <consortium name="Ensembl"/>
        </authorList>
    </citation>
    <scope>IDENTIFICATION</scope>
</reference>
<accession>A0A667YA67</accession>
<dbReference type="InParanoid" id="A0A667YA67"/>
<dbReference type="FunCoup" id="A0A667YA67">
    <property type="interactions" value="2"/>
</dbReference>
<dbReference type="Ensembl" id="ENSMMDT00005021504.1">
    <property type="protein sequence ID" value="ENSMMDP00005021019.1"/>
    <property type="gene ID" value="ENSMMDG00005010311.1"/>
</dbReference>
<reference evidence="1" key="3">
    <citation type="submission" date="2025-09" db="UniProtKB">
        <authorList>
            <consortium name="Ensembl"/>
        </authorList>
    </citation>
    <scope>IDENTIFICATION</scope>
</reference>
<dbReference type="GO" id="GO:0034237">
    <property type="term" value="F:protein kinase A regulatory subunit binding"/>
    <property type="evidence" value="ECO:0007669"/>
    <property type="project" value="TreeGrafter"/>
</dbReference>
<keyword evidence="2" id="KW-1185">Reference proteome</keyword>
<sequence length="171" mass="19971">MEDRPPSNLSLTAEELVNNALERARHAVMNELKDTDQFSDNEIKNISWVTCRDFTVEEGKRQIAEYMRTWEVHPGWLFTLSYLRFSEEEHHTLHHYWARWSIPTPAKPIPKETVCVDFVVDISKVKPQTLPVEVRFVVEGSKLVHTAGRARFREKWLADVAESKALNRRGK</sequence>
<dbReference type="GO" id="GO:0005952">
    <property type="term" value="C:cAMP-dependent protein kinase complex"/>
    <property type="evidence" value="ECO:0007669"/>
    <property type="project" value="TreeGrafter"/>
</dbReference>
<protein>
    <submittedName>
        <fullName evidence="1">Si:dkeyp-81f3.4</fullName>
    </submittedName>
</protein>